<reference evidence="9" key="1">
    <citation type="journal article" date="2014" name="Front. Microbiol.">
        <title>High frequency of phylogenetically diverse reductive dehalogenase-homologous genes in deep subseafloor sedimentary metagenomes.</title>
        <authorList>
            <person name="Kawai M."/>
            <person name="Futagami T."/>
            <person name="Toyoda A."/>
            <person name="Takaki Y."/>
            <person name="Nishi S."/>
            <person name="Hori S."/>
            <person name="Arai W."/>
            <person name="Tsubouchi T."/>
            <person name="Morono Y."/>
            <person name="Uchiyama I."/>
            <person name="Ito T."/>
            <person name="Fujiyama A."/>
            <person name="Inagaki F."/>
            <person name="Takami H."/>
        </authorList>
    </citation>
    <scope>NUCLEOTIDE SEQUENCE</scope>
    <source>
        <strain evidence="9">Expedition CK06-06</strain>
    </source>
</reference>
<keyword evidence="5 8" id="KW-0812">Transmembrane</keyword>
<protein>
    <recommendedName>
        <fullName evidence="10">ABC transporter permease</fullName>
    </recommendedName>
</protein>
<feature type="transmembrane region" description="Helical" evidence="8">
    <location>
        <begin position="56"/>
        <end position="76"/>
    </location>
</feature>
<dbReference type="EMBL" id="BARU01010113">
    <property type="protein sequence ID" value="GAH45127.1"/>
    <property type="molecule type" value="Genomic_DNA"/>
</dbReference>
<proteinExistence type="predicted"/>
<dbReference type="Pfam" id="PF02653">
    <property type="entry name" value="BPD_transp_2"/>
    <property type="match status" value="1"/>
</dbReference>
<feature type="transmembrane region" description="Helical" evidence="8">
    <location>
        <begin position="82"/>
        <end position="99"/>
    </location>
</feature>
<evidence type="ECO:0008006" key="10">
    <source>
        <dbReference type="Google" id="ProtNLM"/>
    </source>
</evidence>
<evidence type="ECO:0000256" key="5">
    <source>
        <dbReference type="ARBA" id="ARBA00022692"/>
    </source>
</evidence>
<evidence type="ECO:0000256" key="7">
    <source>
        <dbReference type="ARBA" id="ARBA00023136"/>
    </source>
</evidence>
<evidence type="ECO:0000256" key="6">
    <source>
        <dbReference type="ARBA" id="ARBA00022989"/>
    </source>
</evidence>
<evidence type="ECO:0000256" key="2">
    <source>
        <dbReference type="ARBA" id="ARBA00022448"/>
    </source>
</evidence>
<accession>X1FJJ9</accession>
<evidence type="ECO:0000256" key="4">
    <source>
        <dbReference type="ARBA" id="ARBA00022519"/>
    </source>
</evidence>
<dbReference type="InterPro" id="IPR001851">
    <property type="entry name" value="ABC_transp_permease"/>
</dbReference>
<gene>
    <name evidence="9" type="ORF">S03H2_19370</name>
</gene>
<name>X1FJJ9_9ZZZZ</name>
<evidence type="ECO:0000256" key="8">
    <source>
        <dbReference type="SAM" id="Phobius"/>
    </source>
</evidence>
<evidence type="ECO:0000256" key="1">
    <source>
        <dbReference type="ARBA" id="ARBA00004651"/>
    </source>
</evidence>
<keyword evidence="2" id="KW-0813">Transport</keyword>
<dbReference type="AlphaFoldDB" id="X1FJJ9"/>
<evidence type="ECO:0000256" key="3">
    <source>
        <dbReference type="ARBA" id="ARBA00022475"/>
    </source>
</evidence>
<sequence length="214" mass="23016">MKETTNNIGIETRGQFLNFSQIRRWPEFGVILAFLILFTIFSIFSSKFLTLRNFTGILTIVSELGIMAIGVAFLMIAGEFDLSVSSVYALSGFLFVTLANSFNSPLAFIITLTVAAFIGFCNGMITLRAHIPSFIATLGMMLFLRGSLLAVTGGESVSYSSDAIMPTILTRFIGYGFRPSLTKSSKDGISSAVMTAGPVDTGAGGGIYPYFALK</sequence>
<dbReference type="GO" id="GO:0022857">
    <property type="term" value="F:transmembrane transporter activity"/>
    <property type="evidence" value="ECO:0007669"/>
    <property type="project" value="InterPro"/>
</dbReference>
<keyword evidence="6 8" id="KW-1133">Transmembrane helix</keyword>
<feature type="transmembrane region" description="Helical" evidence="8">
    <location>
        <begin position="106"/>
        <end position="125"/>
    </location>
</feature>
<dbReference type="GO" id="GO:0005886">
    <property type="term" value="C:plasma membrane"/>
    <property type="evidence" value="ECO:0007669"/>
    <property type="project" value="UniProtKB-SubCell"/>
</dbReference>
<organism evidence="9">
    <name type="scientific">marine sediment metagenome</name>
    <dbReference type="NCBI Taxonomy" id="412755"/>
    <lineage>
        <taxon>unclassified sequences</taxon>
        <taxon>metagenomes</taxon>
        <taxon>ecological metagenomes</taxon>
    </lineage>
</organism>
<keyword evidence="3" id="KW-1003">Cell membrane</keyword>
<comment type="caution">
    <text evidence="9">The sequence shown here is derived from an EMBL/GenBank/DDBJ whole genome shotgun (WGS) entry which is preliminary data.</text>
</comment>
<comment type="subcellular location">
    <subcellularLocation>
        <location evidence="1">Cell membrane</location>
        <topology evidence="1">Multi-pass membrane protein</topology>
    </subcellularLocation>
</comment>
<feature type="transmembrane region" description="Helical" evidence="8">
    <location>
        <begin position="25"/>
        <end position="44"/>
    </location>
</feature>
<dbReference type="PANTHER" id="PTHR32196">
    <property type="entry name" value="ABC TRANSPORTER PERMEASE PROTEIN YPHD-RELATED-RELATED"/>
    <property type="match status" value="1"/>
</dbReference>
<evidence type="ECO:0000313" key="9">
    <source>
        <dbReference type="EMBL" id="GAH45127.1"/>
    </source>
</evidence>
<keyword evidence="4" id="KW-0997">Cell inner membrane</keyword>
<keyword evidence="7 8" id="KW-0472">Membrane</keyword>
<dbReference type="PANTHER" id="PTHR32196:SF71">
    <property type="entry name" value="AUTOINDUCER 2 IMPORT SYSTEM PERMEASE PROTEIN LSRD"/>
    <property type="match status" value="1"/>
</dbReference>